<dbReference type="EMBL" id="PUHY01000016">
    <property type="protein sequence ID" value="PQO28483.1"/>
    <property type="molecule type" value="Genomic_DNA"/>
</dbReference>
<accession>A0A2S8F8J2</accession>
<dbReference type="AlphaFoldDB" id="A0A2S8F8J2"/>
<evidence type="ECO:0000313" key="1">
    <source>
        <dbReference type="EMBL" id="PQO28483.1"/>
    </source>
</evidence>
<organism evidence="1 2">
    <name type="scientific">Blastopirellula marina</name>
    <dbReference type="NCBI Taxonomy" id="124"/>
    <lineage>
        <taxon>Bacteria</taxon>
        <taxon>Pseudomonadati</taxon>
        <taxon>Planctomycetota</taxon>
        <taxon>Planctomycetia</taxon>
        <taxon>Pirellulales</taxon>
        <taxon>Pirellulaceae</taxon>
        <taxon>Blastopirellula</taxon>
    </lineage>
</organism>
<proteinExistence type="predicted"/>
<evidence type="ECO:0000313" key="2">
    <source>
        <dbReference type="Proteomes" id="UP000238322"/>
    </source>
</evidence>
<comment type="caution">
    <text evidence="1">The sequence shown here is derived from an EMBL/GenBank/DDBJ whole genome shotgun (WGS) entry which is preliminary data.</text>
</comment>
<dbReference type="Proteomes" id="UP000238322">
    <property type="component" value="Unassembled WGS sequence"/>
</dbReference>
<reference evidence="1 2" key="1">
    <citation type="submission" date="2018-02" db="EMBL/GenBank/DDBJ databases">
        <title>Comparative genomes isolates from brazilian mangrove.</title>
        <authorList>
            <person name="Araujo J.E."/>
            <person name="Taketani R.G."/>
            <person name="Silva M.C.P."/>
            <person name="Loureco M.V."/>
            <person name="Andreote F.D."/>
        </authorList>
    </citation>
    <scope>NUCLEOTIDE SEQUENCE [LARGE SCALE GENOMIC DNA]</scope>
    <source>
        <strain evidence="1 2">Hex-1 MGV</strain>
    </source>
</reference>
<gene>
    <name evidence="1" type="ORF">C5Y83_28140</name>
</gene>
<sequence length="108" mass="12095">MEFVVKKQVSDGPGESAEGCRTRCWFDSTILFRLRGFRPVGLTRVEANVLIGAIRQQTESTQFCMHDRYKGGGCRVDQQHIRSLSEGYGIGGDAKPRQIFKAKEIDNG</sequence>
<protein>
    <submittedName>
        <fullName evidence="1">Uncharacterized protein</fullName>
    </submittedName>
</protein>
<name>A0A2S8F8J2_9BACT</name>